<dbReference type="Proteomes" id="UP000046155">
    <property type="component" value="Unassembled WGS sequence"/>
</dbReference>
<dbReference type="AlphaFoldDB" id="A0A0B7MBP3"/>
<proteinExistence type="predicted"/>
<gene>
    <name evidence="1" type="ORF">SSCH_1350010</name>
</gene>
<sequence length="55" mass="6628">MMYDGYNKTPQYEEYLAGHKKRARKEEKLLAACKREAWEKAKRLAKELLLLFPLR</sequence>
<protein>
    <submittedName>
        <fullName evidence="1">DNA polymerase beta domain protein region</fullName>
    </submittedName>
</protein>
<accession>A0A0B7MBP3</accession>
<evidence type="ECO:0000313" key="1">
    <source>
        <dbReference type="EMBL" id="CEO87929.1"/>
    </source>
</evidence>
<organism evidence="1 2">
    <name type="scientific">Syntrophaceticus schinkii</name>
    <dbReference type="NCBI Taxonomy" id="499207"/>
    <lineage>
        <taxon>Bacteria</taxon>
        <taxon>Bacillati</taxon>
        <taxon>Bacillota</taxon>
        <taxon>Clostridia</taxon>
        <taxon>Thermoanaerobacterales</taxon>
        <taxon>Thermoanaerobacterales Family III. Incertae Sedis</taxon>
        <taxon>Syntrophaceticus</taxon>
    </lineage>
</organism>
<name>A0A0B7MBP3_9FIRM</name>
<dbReference type="RefSeq" id="WP_198142128.1">
    <property type="nucleotide sequence ID" value="NZ_CDRZ01000041.1"/>
</dbReference>
<reference evidence="2" key="1">
    <citation type="submission" date="2015-01" db="EMBL/GenBank/DDBJ databases">
        <authorList>
            <person name="Manzoor Shahid"/>
            <person name="Zubair Saima"/>
        </authorList>
    </citation>
    <scope>NUCLEOTIDE SEQUENCE [LARGE SCALE GENOMIC DNA]</scope>
    <source>
        <strain evidence="2">Sp3</strain>
    </source>
</reference>
<dbReference type="EMBL" id="CDRZ01000041">
    <property type="protein sequence ID" value="CEO87929.1"/>
    <property type="molecule type" value="Genomic_DNA"/>
</dbReference>
<evidence type="ECO:0000313" key="2">
    <source>
        <dbReference type="Proteomes" id="UP000046155"/>
    </source>
</evidence>
<keyword evidence="2" id="KW-1185">Reference proteome</keyword>